<gene>
    <name evidence="8" type="ORF">JI739_09390</name>
</gene>
<evidence type="ECO:0000313" key="9">
    <source>
        <dbReference type="Proteomes" id="UP000613011"/>
    </source>
</evidence>
<dbReference type="EMBL" id="JAEQNA010000002">
    <property type="protein sequence ID" value="MBL0420554.1"/>
    <property type="molecule type" value="Genomic_DNA"/>
</dbReference>
<feature type="domain" description="RDD" evidence="7">
    <location>
        <begin position="25"/>
        <end position="170"/>
    </location>
</feature>
<name>A0A936ZTY2_9BURK</name>
<feature type="transmembrane region" description="Helical" evidence="6">
    <location>
        <begin position="112"/>
        <end position="130"/>
    </location>
</feature>
<reference evidence="8" key="1">
    <citation type="submission" date="2021-01" db="EMBL/GenBank/DDBJ databases">
        <title>Ramlibacter sp. strain AW1 16S ribosomal RNA gene Genome sequencing and assembly.</title>
        <authorList>
            <person name="Kang M."/>
        </authorList>
    </citation>
    <scope>NUCLEOTIDE SEQUENCE</scope>
    <source>
        <strain evidence="8">AW1</strain>
    </source>
</reference>
<evidence type="ECO:0000256" key="3">
    <source>
        <dbReference type="ARBA" id="ARBA00022692"/>
    </source>
</evidence>
<evidence type="ECO:0000256" key="4">
    <source>
        <dbReference type="ARBA" id="ARBA00022989"/>
    </source>
</evidence>
<keyword evidence="5 6" id="KW-0472">Membrane</keyword>
<dbReference type="PANTHER" id="PTHR36115">
    <property type="entry name" value="PROLINE-RICH ANTIGEN HOMOLOG-RELATED"/>
    <property type="match status" value="1"/>
</dbReference>
<evidence type="ECO:0000256" key="6">
    <source>
        <dbReference type="SAM" id="Phobius"/>
    </source>
</evidence>
<evidence type="ECO:0000256" key="5">
    <source>
        <dbReference type="ARBA" id="ARBA00023136"/>
    </source>
</evidence>
<accession>A0A936ZTY2</accession>
<keyword evidence="2" id="KW-1003">Cell membrane</keyword>
<feature type="transmembrane region" description="Helical" evidence="6">
    <location>
        <begin position="34"/>
        <end position="55"/>
    </location>
</feature>
<comment type="subcellular location">
    <subcellularLocation>
        <location evidence="1">Cell membrane</location>
        <topology evidence="1">Multi-pass membrane protein</topology>
    </subcellularLocation>
</comment>
<sequence>MNVTQDSGPVAARSDASALDPLTAPGVWRRMACWLYEGVLLFGVLVAAGLVFSITTQMRHALSNRPLFIAFLFVVLGVYFMWCWVHGETLAMRTWRIRIVDRYGRRLTYGRAFLRYVYSWIWLLPPLAAFGGHQLAMGPLMVFVVAWVAFWALLSRMHPQRQFLHDVLAGTRLVPREVQR</sequence>
<dbReference type="InterPro" id="IPR010432">
    <property type="entry name" value="RDD"/>
</dbReference>
<evidence type="ECO:0000259" key="7">
    <source>
        <dbReference type="Pfam" id="PF06271"/>
    </source>
</evidence>
<feature type="transmembrane region" description="Helical" evidence="6">
    <location>
        <begin position="136"/>
        <end position="154"/>
    </location>
</feature>
<dbReference type="Pfam" id="PF06271">
    <property type="entry name" value="RDD"/>
    <property type="match status" value="1"/>
</dbReference>
<dbReference type="Proteomes" id="UP000613011">
    <property type="component" value="Unassembled WGS sequence"/>
</dbReference>
<keyword evidence="9" id="KW-1185">Reference proteome</keyword>
<proteinExistence type="predicted"/>
<evidence type="ECO:0000313" key="8">
    <source>
        <dbReference type="EMBL" id="MBL0420554.1"/>
    </source>
</evidence>
<evidence type="ECO:0000256" key="1">
    <source>
        <dbReference type="ARBA" id="ARBA00004651"/>
    </source>
</evidence>
<dbReference type="PANTHER" id="PTHR36115:SF10">
    <property type="entry name" value="RDD DOMAIN-CONTAINING PROTEIN"/>
    <property type="match status" value="1"/>
</dbReference>
<organism evidence="8 9">
    <name type="scientific">Ramlibacter aurantiacus</name>
    <dbReference type="NCBI Taxonomy" id="2801330"/>
    <lineage>
        <taxon>Bacteria</taxon>
        <taxon>Pseudomonadati</taxon>
        <taxon>Pseudomonadota</taxon>
        <taxon>Betaproteobacteria</taxon>
        <taxon>Burkholderiales</taxon>
        <taxon>Comamonadaceae</taxon>
        <taxon>Ramlibacter</taxon>
    </lineage>
</organism>
<keyword evidence="3 6" id="KW-0812">Transmembrane</keyword>
<dbReference type="InterPro" id="IPR051791">
    <property type="entry name" value="Pra-immunoreactive"/>
</dbReference>
<feature type="transmembrane region" description="Helical" evidence="6">
    <location>
        <begin position="67"/>
        <end position="91"/>
    </location>
</feature>
<evidence type="ECO:0000256" key="2">
    <source>
        <dbReference type="ARBA" id="ARBA00022475"/>
    </source>
</evidence>
<dbReference type="GO" id="GO:0005886">
    <property type="term" value="C:plasma membrane"/>
    <property type="evidence" value="ECO:0007669"/>
    <property type="project" value="UniProtKB-SubCell"/>
</dbReference>
<comment type="caution">
    <text evidence="8">The sequence shown here is derived from an EMBL/GenBank/DDBJ whole genome shotgun (WGS) entry which is preliminary data.</text>
</comment>
<dbReference type="AlphaFoldDB" id="A0A936ZTY2"/>
<protein>
    <submittedName>
        <fullName evidence="8">RDD family protein</fullName>
    </submittedName>
</protein>
<keyword evidence="4 6" id="KW-1133">Transmembrane helix</keyword>